<dbReference type="AlphaFoldDB" id="A0AAE0Y1Q9"/>
<organism evidence="2 3">
    <name type="scientific">Elysia crispata</name>
    <name type="common">lettuce slug</name>
    <dbReference type="NCBI Taxonomy" id="231223"/>
    <lineage>
        <taxon>Eukaryota</taxon>
        <taxon>Metazoa</taxon>
        <taxon>Spiralia</taxon>
        <taxon>Lophotrochozoa</taxon>
        <taxon>Mollusca</taxon>
        <taxon>Gastropoda</taxon>
        <taxon>Heterobranchia</taxon>
        <taxon>Euthyneura</taxon>
        <taxon>Panpulmonata</taxon>
        <taxon>Sacoglossa</taxon>
        <taxon>Placobranchoidea</taxon>
        <taxon>Plakobranchidae</taxon>
        <taxon>Elysia</taxon>
    </lineage>
</organism>
<dbReference type="Proteomes" id="UP001283361">
    <property type="component" value="Unassembled WGS sequence"/>
</dbReference>
<name>A0AAE0Y1Q9_9GAST</name>
<reference evidence="2" key="1">
    <citation type="journal article" date="2023" name="G3 (Bethesda)">
        <title>A reference genome for the long-term kleptoplast-retaining sea slug Elysia crispata morphotype clarki.</title>
        <authorList>
            <person name="Eastman K.E."/>
            <person name="Pendleton A.L."/>
            <person name="Shaikh M.A."/>
            <person name="Suttiyut T."/>
            <person name="Ogas R."/>
            <person name="Tomko P."/>
            <person name="Gavelis G."/>
            <person name="Widhalm J.R."/>
            <person name="Wisecaver J.H."/>
        </authorList>
    </citation>
    <scope>NUCLEOTIDE SEQUENCE</scope>
    <source>
        <strain evidence="2">ECLA1</strain>
    </source>
</reference>
<gene>
    <name evidence="2" type="ORF">RRG08_022078</name>
</gene>
<protein>
    <submittedName>
        <fullName evidence="2">Uncharacterized protein</fullName>
    </submittedName>
</protein>
<comment type="caution">
    <text evidence="2">The sequence shown here is derived from an EMBL/GenBank/DDBJ whole genome shotgun (WGS) entry which is preliminary data.</text>
</comment>
<keyword evidence="3" id="KW-1185">Reference proteome</keyword>
<proteinExistence type="predicted"/>
<accession>A0AAE0Y1Q9</accession>
<sequence>MICRIQKYLSEEEQNWMEIGELRGDGEEGKLSRGQGEQFSQSMEAVYGGSIPSLCDSSSTQREQKSGRAINPEIGSPTWHLTPGVSQQSLLVEPCQTSKEQDAVEWFKTPGLGERTSGSYPPLLTFLASSHYETTRNQSVATPHPNSHTTPPTNMFLFPYPHPPSSSSSPPCLHHRLHSDQTIREPFFRLPRLEIASEVCSHWLLERPS</sequence>
<evidence type="ECO:0000313" key="3">
    <source>
        <dbReference type="Proteomes" id="UP001283361"/>
    </source>
</evidence>
<feature type="region of interest" description="Disordered" evidence="1">
    <location>
        <begin position="55"/>
        <end position="81"/>
    </location>
</feature>
<dbReference type="EMBL" id="JAWDGP010007114">
    <property type="protein sequence ID" value="KAK3729765.1"/>
    <property type="molecule type" value="Genomic_DNA"/>
</dbReference>
<evidence type="ECO:0000256" key="1">
    <source>
        <dbReference type="SAM" id="MobiDB-lite"/>
    </source>
</evidence>
<evidence type="ECO:0000313" key="2">
    <source>
        <dbReference type="EMBL" id="KAK3729765.1"/>
    </source>
</evidence>